<dbReference type="PANTHER" id="PTHR46361:SF3">
    <property type="entry name" value="ELECTRON CARRIER_ PROTEIN DISULFIDE OXIDOREDUCTASE"/>
    <property type="match status" value="1"/>
</dbReference>
<protein>
    <submittedName>
        <fullName evidence="2">DUF547 domain-containing protein</fullName>
    </submittedName>
</protein>
<dbReference type="KEGG" id="fpf:DCC35_10445"/>
<dbReference type="AlphaFoldDB" id="A0A4D7JJH2"/>
<sequence>MDKLISILSISILFINCNSQDFQYAQNTTPPDHSGFTQILQKYVDDDYLVDYEGMLNDRTRLDSYLNELSNNAPSKDWSREEQLAYWINAYNGFTLKLILDNYPVESIKDLHPTVNIPLLNTVWHKKFFKINGIDFNLDEIEHGILRKKFDEPRIHFAINCASYSCPPLRNEAYVASRINEQLDEQARKFINDPKKNKITTDKIKISKIFKWFTGDFKANGSLIEYLNKYSETTIKESADINYMEYDWSLNEQ</sequence>
<evidence type="ECO:0000313" key="2">
    <source>
        <dbReference type="EMBL" id="QCK15133.1"/>
    </source>
</evidence>
<dbReference type="PANTHER" id="PTHR46361">
    <property type="entry name" value="ELECTRON CARRIER/ PROTEIN DISULFIDE OXIDOREDUCTASE"/>
    <property type="match status" value="1"/>
</dbReference>
<evidence type="ECO:0000313" key="3">
    <source>
        <dbReference type="Proteomes" id="UP000298616"/>
    </source>
</evidence>
<dbReference type="Pfam" id="PF04784">
    <property type="entry name" value="DUF547"/>
    <property type="match status" value="1"/>
</dbReference>
<reference evidence="2 3" key="1">
    <citation type="submission" date="2018-04" db="EMBL/GenBank/DDBJ databases">
        <title>Complete genome uncultured novel isolate.</title>
        <authorList>
            <person name="Merlino G."/>
        </authorList>
    </citation>
    <scope>NUCLEOTIDE SEQUENCE [LARGE SCALE GENOMIC DNA]</scope>
    <source>
        <strain evidence="3">R1DC9</strain>
    </source>
</reference>
<dbReference type="InterPro" id="IPR006869">
    <property type="entry name" value="DUF547"/>
</dbReference>
<feature type="domain" description="DUF547" evidence="1">
    <location>
        <begin position="76"/>
        <end position="191"/>
    </location>
</feature>
<organism evidence="2 3">
    <name type="scientific">Mangrovivirga cuniculi</name>
    <dbReference type="NCBI Taxonomy" id="2715131"/>
    <lineage>
        <taxon>Bacteria</taxon>
        <taxon>Pseudomonadati</taxon>
        <taxon>Bacteroidota</taxon>
        <taxon>Cytophagia</taxon>
        <taxon>Cytophagales</taxon>
        <taxon>Mangrovivirgaceae</taxon>
        <taxon>Mangrovivirga</taxon>
    </lineage>
</organism>
<dbReference type="RefSeq" id="WP_137090718.1">
    <property type="nucleotide sequence ID" value="NZ_CP028923.1"/>
</dbReference>
<keyword evidence="3" id="KW-1185">Reference proteome</keyword>
<proteinExistence type="predicted"/>
<accession>A0A4D7JJH2</accession>
<dbReference type="EMBL" id="CP028923">
    <property type="protein sequence ID" value="QCK15133.1"/>
    <property type="molecule type" value="Genomic_DNA"/>
</dbReference>
<dbReference type="Proteomes" id="UP000298616">
    <property type="component" value="Chromosome"/>
</dbReference>
<dbReference type="OrthoDB" id="526867at2"/>
<gene>
    <name evidence="2" type="ORF">DCC35_10445</name>
</gene>
<name>A0A4D7JJH2_9BACT</name>
<evidence type="ECO:0000259" key="1">
    <source>
        <dbReference type="Pfam" id="PF04784"/>
    </source>
</evidence>